<reference evidence="3 4" key="1">
    <citation type="submission" date="2019-07" db="EMBL/GenBank/DDBJ databases">
        <title>Genomes of Cafeteria roenbergensis.</title>
        <authorList>
            <person name="Fischer M.G."/>
            <person name="Hackl T."/>
            <person name="Roman M."/>
        </authorList>
    </citation>
    <scope>NUCLEOTIDE SEQUENCE [LARGE SCALE GENOMIC DNA]</scope>
    <source>
        <strain evidence="3 4">E4-10P</strain>
    </source>
</reference>
<evidence type="ECO:0000256" key="1">
    <source>
        <dbReference type="SAM" id="Coils"/>
    </source>
</evidence>
<dbReference type="Proteomes" id="UP000322899">
    <property type="component" value="Unassembled WGS sequence"/>
</dbReference>
<dbReference type="EMBL" id="VLTO01000010">
    <property type="protein sequence ID" value="KAA0176029.1"/>
    <property type="molecule type" value="Genomic_DNA"/>
</dbReference>
<evidence type="ECO:0000256" key="2">
    <source>
        <dbReference type="SAM" id="MobiDB-lite"/>
    </source>
</evidence>
<gene>
    <name evidence="3" type="ORF">FNF27_02421</name>
</gene>
<proteinExistence type="predicted"/>
<evidence type="ECO:0000313" key="3">
    <source>
        <dbReference type="EMBL" id="KAA0176029.1"/>
    </source>
</evidence>
<dbReference type="AlphaFoldDB" id="A0A5A8EEN2"/>
<organism evidence="3 4">
    <name type="scientific">Cafeteria roenbergensis</name>
    <name type="common">Marine flagellate</name>
    <dbReference type="NCBI Taxonomy" id="33653"/>
    <lineage>
        <taxon>Eukaryota</taxon>
        <taxon>Sar</taxon>
        <taxon>Stramenopiles</taxon>
        <taxon>Bigyra</taxon>
        <taxon>Opalozoa</taxon>
        <taxon>Bicosoecida</taxon>
        <taxon>Cafeteriaceae</taxon>
        <taxon>Cafeteria</taxon>
    </lineage>
</organism>
<sequence length="406" mass="42504">MGQANRAFALASLDRLLDGLAGVLLPDLLQLPPSITAVMDRVARGEDMQPWESSAAHGVRASLMKSRVGAAMSRVSELQADDGTLPGGVPHSRMGSPRDTPESSPQRRGGASTGASATPEASVGGPSRGVAPTSAEPAKELDFGSSAFVGSSPHHMQASTVRLHSRLARMGSLARQLVDQRDQLAEALAATETRAYVATQRAREADSATRKLHAAEAALAFERGKNKAAEQRLARAQAEAAEAAAEADKLRASAAAVEARLQAGCSDEAEVRRHLTEANERLRAEGVSLQKQVVMLSERLGQEAGASQERDRLRREVSILRTEVRRSHAQVQALVALALGEEAEAEAVCGSSDGGEASGRETPGCDQLLEQIAASSHKESGTPGGSVFSSEAGDIAAMLSHLPPRS</sequence>
<accession>A0A5A8EEN2</accession>
<name>A0A5A8EEN2_CAFRO</name>
<keyword evidence="1" id="KW-0175">Coiled coil</keyword>
<comment type="caution">
    <text evidence="3">The sequence shown here is derived from an EMBL/GenBank/DDBJ whole genome shotgun (WGS) entry which is preliminary data.</text>
</comment>
<feature type="region of interest" description="Disordered" evidence="2">
    <location>
        <begin position="78"/>
        <end position="136"/>
    </location>
</feature>
<feature type="coiled-coil region" evidence="1">
    <location>
        <begin position="174"/>
        <end position="292"/>
    </location>
</feature>
<protein>
    <submittedName>
        <fullName evidence="3">Uncharacterized protein</fullName>
    </submittedName>
</protein>
<evidence type="ECO:0000313" key="4">
    <source>
        <dbReference type="Proteomes" id="UP000322899"/>
    </source>
</evidence>